<accession>A0A931BLH9</accession>
<sequence>MLLAQLREPQVAIIDDVQSEVRPIIDKLREHSISARFFDASPEHLEQAEQPIQSIELIFLDLHYNTNFNNSDFQPELCAQIIESIVPPGKRYVLVVWTRDPDKADQVIEILRILDLLPVKTIVKSKNEFLLGNDIDVERLLAEIDAEITSITDVIMFDGEIVDIEEDSVMVDCLMDKEGKKFQLRRFDRRPLEGVVDLDRGKYITITVTTKPGSTTFEFSKAAGDPSGLFSKAGYMHDIDERLFKGK</sequence>
<proteinExistence type="predicted"/>
<protein>
    <submittedName>
        <fullName evidence="1">Uncharacterized protein</fullName>
    </submittedName>
</protein>
<gene>
    <name evidence="1" type="ORF">I2I01_22905</name>
</gene>
<dbReference type="AlphaFoldDB" id="A0A931BLH9"/>
<keyword evidence="2" id="KW-1185">Reference proteome</keyword>
<organism evidence="1 2">
    <name type="scientific">Hymenobacter properus</name>
    <dbReference type="NCBI Taxonomy" id="2791026"/>
    <lineage>
        <taxon>Bacteria</taxon>
        <taxon>Pseudomonadati</taxon>
        <taxon>Bacteroidota</taxon>
        <taxon>Cytophagia</taxon>
        <taxon>Cytophagales</taxon>
        <taxon>Hymenobacteraceae</taxon>
        <taxon>Hymenobacter</taxon>
    </lineage>
</organism>
<dbReference type="EMBL" id="JADQDP010000009">
    <property type="protein sequence ID" value="MBF9144512.1"/>
    <property type="molecule type" value="Genomic_DNA"/>
</dbReference>
<comment type="caution">
    <text evidence="1">The sequence shown here is derived from an EMBL/GenBank/DDBJ whole genome shotgun (WGS) entry which is preliminary data.</text>
</comment>
<dbReference type="RefSeq" id="WP_196288868.1">
    <property type="nucleotide sequence ID" value="NZ_JADQDP010000009.1"/>
</dbReference>
<name>A0A931BLH9_9BACT</name>
<evidence type="ECO:0000313" key="2">
    <source>
        <dbReference type="Proteomes" id="UP000645610"/>
    </source>
</evidence>
<evidence type="ECO:0000313" key="1">
    <source>
        <dbReference type="EMBL" id="MBF9144512.1"/>
    </source>
</evidence>
<dbReference type="Proteomes" id="UP000645610">
    <property type="component" value="Unassembled WGS sequence"/>
</dbReference>
<reference evidence="1 2" key="1">
    <citation type="submission" date="2020-11" db="EMBL/GenBank/DDBJ databases">
        <authorList>
            <person name="Kim M.K."/>
        </authorList>
    </citation>
    <scope>NUCLEOTIDE SEQUENCE [LARGE SCALE GENOMIC DNA]</scope>
    <source>
        <strain evidence="1 2">BT439</strain>
    </source>
</reference>